<dbReference type="GeneID" id="64669390"/>
<dbReference type="EMBL" id="JABBWK010000027">
    <property type="protein sequence ID" value="KAG1900381.1"/>
    <property type="molecule type" value="Genomic_DNA"/>
</dbReference>
<organism evidence="2 3">
    <name type="scientific">Suillus fuscotomentosus</name>
    <dbReference type="NCBI Taxonomy" id="1912939"/>
    <lineage>
        <taxon>Eukaryota</taxon>
        <taxon>Fungi</taxon>
        <taxon>Dikarya</taxon>
        <taxon>Basidiomycota</taxon>
        <taxon>Agaricomycotina</taxon>
        <taxon>Agaricomycetes</taxon>
        <taxon>Agaricomycetidae</taxon>
        <taxon>Boletales</taxon>
        <taxon>Suillineae</taxon>
        <taxon>Suillaceae</taxon>
        <taxon>Suillus</taxon>
    </lineage>
</organism>
<proteinExistence type="predicted"/>
<evidence type="ECO:0000313" key="2">
    <source>
        <dbReference type="EMBL" id="KAG1900381.1"/>
    </source>
</evidence>
<name>A0AAD4E660_9AGAM</name>
<evidence type="ECO:0000313" key="3">
    <source>
        <dbReference type="Proteomes" id="UP001195769"/>
    </source>
</evidence>
<sequence>MEEQRGQGRGSYIWGRSVHNIRIERLWVDWTNMIWSKWKSFFQDLEVTGGLNPDNTAHIWLLHHLFLHFINQEAIQWANAWNMHKMSLPDGQRSHSPADLRWFGILQSRAHGFDAESFQPPEEDLNVDEINEYGIDWEAYEDQHIQAHHTEGNPPDHLGHNPFIAHRPDHYNVIEVEEPNCPLSPQHLTILHQCTVNIPDSTMTERKILWMQAMQLCSQLT</sequence>
<keyword evidence="3" id="KW-1185">Reference proteome</keyword>
<dbReference type="Proteomes" id="UP001195769">
    <property type="component" value="Unassembled WGS sequence"/>
</dbReference>
<protein>
    <recommendedName>
        <fullName evidence="1">Integrase core domain-containing protein</fullName>
    </recommendedName>
</protein>
<dbReference type="InterPro" id="IPR058913">
    <property type="entry name" value="Integrase_dom_put"/>
</dbReference>
<gene>
    <name evidence="2" type="ORF">F5891DRAFT_952164</name>
</gene>
<feature type="domain" description="Integrase core" evidence="1">
    <location>
        <begin position="1"/>
        <end position="109"/>
    </location>
</feature>
<dbReference type="RefSeq" id="XP_041225957.1">
    <property type="nucleotide sequence ID" value="XM_041375092.1"/>
</dbReference>
<dbReference type="Pfam" id="PF24764">
    <property type="entry name" value="rva_4"/>
    <property type="match status" value="1"/>
</dbReference>
<evidence type="ECO:0000259" key="1">
    <source>
        <dbReference type="Pfam" id="PF24764"/>
    </source>
</evidence>
<dbReference type="AlphaFoldDB" id="A0AAD4E660"/>
<reference evidence="2" key="1">
    <citation type="journal article" date="2020" name="New Phytol.">
        <title>Comparative genomics reveals dynamic genome evolution in host specialist ectomycorrhizal fungi.</title>
        <authorList>
            <person name="Lofgren L.A."/>
            <person name="Nguyen N.H."/>
            <person name="Vilgalys R."/>
            <person name="Ruytinx J."/>
            <person name="Liao H.L."/>
            <person name="Branco S."/>
            <person name="Kuo A."/>
            <person name="LaButti K."/>
            <person name="Lipzen A."/>
            <person name="Andreopoulos W."/>
            <person name="Pangilinan J."/>
            <person name="Riley R."/>
            <person name="Hundley H."/>
            <person name="Na H."/>
            <person name="Barry K."/>
            <person name="Grigoriev I.V."/>
            <person name="Stajich J.E."/>
            <person name="Kennedy P.G."/>
        </authorList>
    </citation>
    <scope>NUCLEOTIDE SEQUENCE</scope>
    <source>
        <strain evidence="2">FC203</strain>
    </source>
</reference>
<accession>A0AAD4E660</accession>
<comment type="caution">
    <text evidence="2">The sequence shown here is derived from an EMBL/GenBank/DDBJ whole genome shotgun (WGS) entry which is preliminary data.</text>
</comment>